<dbReference type="PANTHER" id="PTHR47637">
    <property type="entry name" value="CHAPERONE SURA"/>
    <property type="match status" value="1"/>
</dbReference>
<feature type="domain" description="PpiC" evidence="4">
    <location>
        <begin position="173"/>
        <end position="275"/>
    </location>
</feature>
<evidence type="ECO:0000259" key="4">
    <source>
        <dbReference type="PROSITE" id="PS50198"/>
    </source>
</evidence>
<accession>A0A1G4GBF8</accession>
<name>A0A1G4GBF8_9BACT</name>
<dbReference type="STRING" id="1642646.ING2E5A_3019"/>
<dbReference type="PANTHER" id="PTHR47637:SF1">
    <property type="entry name" value="CHAPERONE SURA"/>
    <property type="match status" value="1"/>
</dbReference>
<dbReference type="Gene3D" id="1.10.4030.10">
    <property type="entry name" value="Porin chaperone SurA, peptide-binding domain"/>
    <property type="match status" value="1"/>
</dbReference>
<sequence length="456" mass="52394">MKLSAKIAISLFLFTWIAGGAAAQNNIIDEIVWVVGDEAILKSEVEEYRKDIQMQNQRIEGDPYCFIPEQLAINKLFLDQAKVDSIEVNEANVNRMLEYYMNEYISSTGSVEKLEEYFGKSLKKIREDLRTQLREQQLIQGVQQKHFDNVSLAPSEIRKFYNKIPQDSLPFIPTTLEIQIITVEPEVPLKEIDAVKNRLREFTEQINSGEKSFSTLALLHSEDPGSALKGGEMDFQTRSQLVPEFANVAFALNDPTKVSNIVETEYGFHIIQLVERRGDMGKFRHILLKPKIPQEQLDTALIRLDSIRSGILNKKITFEEAATFLSADKDTRNNKGIMVNNRPNSQNMGTPRFQLSELNQDIARVVGEMKVGEISEPFIMINDKGRQVAAMVKITNRNEGHKANINNDYQIIKQMAENARRQELMDEWLQKKIETIYVRIDPNWKGCDFKYKGWLK</sequence>
<feature type="signal peptide" evidence="3">
    <location>
        <begin position="1"/>
        <end position="23"/>
    </location>
</feature>
<dbReference type="InterPro" id="IPR000297">
    <property type="entry name" value="PPIase_PpiC"/>
</dbReference>
<evidence type="ECO:0000256" key="1">
    <source>
        <dbReference type="ARBA" id="ARBA00022729"/>
    </source>
</evidence>
<dbReference type="Gene3D" id="3.10.50.40">
    <property type="match status" value="2"/>
</dbReference>
<dbReference type="InterPro" id="IPR027304">
    <property type="entry name" value="Trigger_fact/SurA_dom_sf"/>
</dbReference>
<reference evidence="5 6" key="1">
    <citation type="submission" date="2016-08" db="EMBL/GenBank/DDBJ databases">
        <authorList>
            <person name="Seilhamer J.J."/>
        </authorList>
    </citation>
    <scope>NUCLEOTIDE SEQUENCE [LARGE SCALE GENOMIC DNA]</scope>
    <source>
        <strain evidence="5">ING2-E5A</strain>
    </source>
</reference>
<gene>
    <name evidence="5" type="primary">surA</name>
    <name evidence="5" type="ORF">ING2E5A_3019</name>
</gene>
<keyword evidence="2 5" id="KW-0413">Isomerase</keyword>
<evidence type="ECO:0000313" key="5">
    <source>
        <dbReference type="EMBL" id="SCM59811.1"/>
    </source>
</evidence>
<dbReference type="AlphaFoldDB" id="A0A1G4GBF8"/>
<evidence type="ECO:0000313" key="6">
    <source>
        <dbReference type="Proteomes" id="UP000178485"/>
    </source>
</evidence>
<dbReference type="EMBL" id="LT608328">
    <property type="protein sequence ID" value="SCM59811.1"/>
    <property type="molecule type" value="Genomic_DNA"/>
</dbReference>
<proteinExistence type="predicted"/>
<dbReference type="Proteomes" id="UP000178485">
    <property type="component" value="Chromosome i"/>
</dbReference>
<organism evidence="5 6">
    <name type="scientific">Petrimonas mucosa</name>
    <dbReference type="NCBI Taxonomy" id="1642646"/>
    <lineage>
        <taxon>Bacteria</taxon>
        <taxon>Pseudomonadati</taxon>
        <taxon>Bacteroidota</taxon>
        <taxon>Bacteroidia</taxon>
        <taxon>Bacteroidales</taxon>
        <taxon>Dysgonomonadaceae</taxon>
        <taxon>Petrimonas</taxon>
    </lineage>
</organism>
<dbReference type="Pfam" id="PF00639">
    <property type="entry name" value="Rotamase"/>
    <property type="match status" value="2"/>
</dbReference>
<keyword evidence="1 3" id="KW-0732">Signal</keyword>
<evidence type="ECO:0000256" key="3">
    <source>
        <dbReference type="SAM" id="SignalP"/>
    </source>
</evidence>
<dbReference type="EC" id="5.2.1.8" evidence="5"/>
<feature type="chain" id="PRO_5009604067" evidence="3">
    <location>
        <begin position="24"/>
        <end position="456"/>
    </location>
</feature>
<evidence type="ECO:0000256" key="2">
    <source>
        <dbReference type="PROSITE-ProRule" id="PRU00278"/>
    </source>
</evidence>
<dbReference type="InterPro" id="IPR046357">
    <property type="entry name" value="PPIase_dom_sf"/>
</dbReference>
<dbReference type="GO" id="GO:0003755">
    <property type="term" value="F:peptidyl-prolyl cis-trans isomerase activity"/>
    <property type="evidence" value="ECO:0007669"/>
    <property type="project" value="UniProtKB-KW"/>
</dbReference>
<protein>
    <submittedName>
        <fullName evidence="5">Chaperone SurA</fullName>
        <ecNumber evidence="5">5.2.1.8</ecNumber>
    </submittedName>
</protein>
<keyword evidence="6" id="KW-1185">Reference proteome</keyword>
<dbReference type="InterPro" id="IPR050280">
    <property type="entry name" value="OMP_Chaperone_SurA"/>
</dbReference>
<dbReference type="SUPFAM" id="SSF109998">
    <property type="entry name" value="Triger factor/SurA peptide-binding domain-like"/>
    <property type="match status" value="1"/>
</dbReference>
<dbReference type="KEGG" id="pmuc:ING2E5A_3019"/>
<dbReference type="PROSITE" id="PS50198">
    <property type="entry name" value="PPIC_PPIASE_2"/>
    <property type="match status" value="1"/>
</dbReference>
<dbReference type="RefSeq" id="WP_083373382.1">
    <property type="nucleotide sequence ID" value="NZ_DUQN01000006.1"/>
</dbReference>
<keyword evidence="2" id="KW-0697">Rotamase</keyword>
<dbReference type="SUPFAM" id="SSF54534">
    <property type="entry name" value="FKBP-like"/>
    <property type="match status" value="2"/>
</dbReference>